<proteinExistence type="predicted"/>
<reference evidence="1" key="1">
    <citation type="submission" date="2020-04" db="EMBL/GenBank/DDBJ databases">
        <authorList>
            <person name="Chiriac C."/>
            <person name="Salcher M."/>
            <person name="Ghai R."/>
            <person name="Kavagutti S V."/>
        </authorList>
    </citation>
    <scope>NUCLEOTIDE SEQUENCE</scope>
</reference>
<sequence length="72" mass="8127">MLDHEELIAIARLLNNHIVGDLHPTINAAARKLYDYAQRQREELTPLPLKRGKSAHYKGRVLLTLDSLAVGK</sequence>
<protein>
    <submittedName>
        <fullName evidence="1">Uncharacterized protein</fullName>
    </submittedName>
</protein>
<gene>
    <name evidence="1" type="ORF">UFOVP55_57</name>
</gene>
<evidence type="ECO:0000313" key="1">
    <source>
        <dbReference type="EMBL" id="CAB4125089.1"/>
    </source>
</evidence>
<accession>A0A6J5KYR6</accession>
<name>A0A6J5KYR6_9CAUD</name>
<dbReference type="EMBL" id="LR796185">
    <property type="protein sequence ID" value="CAB4125089.1"/>
    <property type="molecule type" value="Genomic_DNA"/>
</dbReference>
<organism evidence="1">
    <name type="scientific">uncultured Caudovirales phage</name>
    <dbReference type="NCBI Taxonomy" id="2100421"/>
    <lineage>
        <taxon>Viruses</taxon>
        <taxon>Duplodnaviria</taxon>
        <taxon>Heunggongvirae</taxon>
        <taxon>Uroviricota</taxon>
        <taxon>Caudoviricetes</taxon>
        <taxon>Peduoviridae</taxon>
        <taxon>Maltschvirus</taxon>
        <taxon>Maltschvirus maltsch</taxon>
    </lineage>
</organism>